<evidence type="ECO:0000313" key="4">
    <source>
        <dbReference type="Proteomes" id="UP000429607"/>
    </source>
</evidence>
<reference evidence="3 5" key="1">
    <citation type="submission" date="2018-08" db="EMBL/GenBank/DDBJ databases">
        <title>Genomic investigation of the strawberry pathogen Phytophthora fragariae indicates pathogenicity is determined by transcriptional variation in three key races.</title>
        <authorList>
            <person name="Adams T.M."/>
            <person name="Armitage A.D."/>
            <person name="Sobczyk M.K."/>
            <person name="Bates H.J."/>
            <person name="Dunwell J.M."/>
            <person name="Nellist C.F."/>
            <person name="Harrison R.J."/>
        </authorList>
    </citation>
    <scope>NUCLEOTIDE SEQUENCE [LARGE SCALE GENOMIC DNA]</scope>
    <source>
        <strain evidence="2 4">SCRP249</strain>
        <strain evidence="3 5">SCRP333</strain>
    </source>
</reference>
<gene>
    <name evidence="2" type="ORF">PR001_g13976</name>
    <name evidence="3" type="ORF">PR003_g14787</name>
</gene>
<dbReference type="EMBL" id="QXFV01000981">
    <property type="protein sequence ID" value="KAE9019072.1"/>
    <property type="molecule type" value="Genomic_DNA"/>
</dbReference>
<organism evidence="3 5">
    <name type="scientific">Phytophthora rubi</name>
    <dbReference type="NCBI Taxonomy" id="129364"/>
    <lineage>
        <taxon>Eukaryota</taxon>
        <taxon>Sar</taxon>
        <taxon>Stramenopiles</taxon>
        <taxon>Oomycota</taxon>
        <taxon>Peronosporomycetes</taxon>
        <taxon>Peronosporales</taxon>
        <taxon>Peronosporaceae</taxon>
        <taxon>Phytophthora</taxon>
    </lineage>
</organism>
<dbReference type="Proteomes" id="UP000434957">
    <property type="component" value="Unassembled WGS sequence"/>
</dbReference>
<dbReference type="AlphaFoldDB" id="A0A6A4ETN6"/>
<comment type="caution">
    <text evidence="3">The sequence shown here is derived from an EMBL/GenBank/DDBJ whole genome shotgun (WGS) entry which is preliminary data.</text>
</comment>
<name>A0A6A4ETN6_9STRA</name>
<feature type="domain" description="DDE-1" evidence="1">
    <location>
        <begin position="2"/>
        <end position="148"/>
    </location>
</feature>
<dbReference type="InterPro" id="IPR004875">
    <property type="entry name" value="DDE_SF_endonuclease_dom"/>
</dbReference>
<sequence length="204" mass="23251">MDEKLLLLWGDFSGHWTPEVRDYAALINVILMKVPPRYTYVCQPADVAWNQPFKCRLRQRWLDCLRVQIATHHAREKERAEKRRQLREQIAVIARNEMQKVARVEISRVQEQDPSSAFEMAAPKRVDIASWIAESWHDLSATTIVSGFANADLLGDTRKVDTPTEYPGIDNITDLLGQLEGLGAVGKQVCSDDEYASSSDDDFF</sequence>
<evidence type="ECO:0000313" key="3">
    <source>
        <dbReference type="EMBL" id="KAE9331904.1"/>
    </source>
</evidence>
<evidence type="ECO:0000313" key="2">
    <source>
        <dbReference type="EMBL" id="KAE9019072.1"/>
    </source>
</evidence>
<dbReference type="GO" id="GO:0003676">
    <property type="term" value="F:nucleic acid binding"/>
    <property type="evidence" value="ECO:0007669"/>
    <property type="project" value="InterPro"/>
</dbReference>
<proteinExistence type="predicted"/>
<accession>A0A6A4ETN6</accession>
<evidence type="ECO:0000259" key="1">
    <source>
        <dbReference type="Pfam" id="PF03184"/>
    </source>
</evidence>
<protein>
    <recommendedName>
        <fullName evidence="1">DDE-1 domain-containing protein</fullName>
    </recommendedName>
</protein>
<dbReference type="EMBL" id="QXFT01000994">
    <property type="protein sequence ID" value="KAE9331904.1"/>
    <property type="molecule type" value="Genomic_DNA"/>
</dbReference>
<evidence type="ECO:0000313" key="5">
    <source>
        <dbReference type="Proteomes" id="UP000434957"/>
    </source>
</evidence>
<dbReference type="Proteomes" id="UP000429607">
    <property type="component" value="Unassembled WGS sequence"/>
</dbReference>
<dbReference type="Pfam" id="PF03184">
    <property type="entry name" value="DDE_1"/>
    <property type="match status" value="1"/>
</dbReference>
<keyword evidence="5" id="KW-1185">Reference proteome</keyword>